<feature type="compositionally biased region" description="Basic residues" evidence="1">
    <location>
        <begin position="77"/>
        <end position="87"/>
    </location>
</feature>
<comment type="caution">
    <text evidence="2">The sequence shown here is derived from an EMBL/GenBank/DDBJ whole genome shotgun (WGS) entry which is preliminary data.</text>
</comment>
<evidence type="ECO:0000313" key="2">
    <source>
        <dbReference type="EMBL" id="KAK1439273.1"/>
    </source>
</evidence>
<reference evidence="2" key="1">
    <citation type="journal article" date="2023" name="bioRxiv">
        <title>Improved chromosome-level genome assembly for marigold (Tagetes erecta).</title>
        <authorList>
            <person name="Jiang F."/>
            <person name="Yuan L."/>
            <person name="Wang S."/>
            <person name="Wang H."/>
            <person name="Xu D."/>
            <person name="Wang A."/>
            <person name="Fan W."/>
        </authorList>
    </citation>
    <scope>NUCLEOTIDE SEQUENCE</scope>
    <source>
        <strain evidence="2">WSJ</strain>
        <tissue evidence="2">Leaf</tissue>
    </source>
</reference>
<dbReference type="Proteomes" id="UP001229421">
    <property type="component" value="Unassembled WGS sequence"/>
</dbReference>
<organism evidence="2 3">
    <name type="scientific">Tagetes erecta</name>
    <name type="common">African marigold</name>
    <dbReference type="NCBI Taxonomy" id="13708"/>
    <lineage>
        <taxon>Eukaryota</taxon>
        <taxon>Viridiplantae</taxon>
        <taxon>Streptophyta</taxon>
        <taxon>Embryophyta</taxon>
        <taxon>Tracheophyta</taxon>
        <taxon>Spermatophyta</taxon>
        <taxon>Magnoliopsida</taxon>
        <taxon>eudicotyledons</taxon>
        <taxon>Gunneridae</taxon>
        <taxon>Pentapetalae</taxon>
        <taxon>asterids</taxon>
        <taxon>campanulids</taxon>
        <taxon>Asterales</taxon>
        <taxon>Asteraceae</taxon>
        <taxon>Asteroideae</taxon>
        <taxon>Heliantheae alliance</taxon>
        <taxon>Tageteae</taxon>
        <taxon>Tagetes</taxon>
    </lineage>
</organism>
<proteinExistence type="predicted"/>
<gene>
    <name evidence="2" type="ORF">QVD17_05089</name>
</gene>
<evidence type="ECO:0000256" key="1">
    <source>
        <dbReference type="SAM" id="MobiDB-lite"/>
    </source>
</evidence>
<dbReference type="EMBL" id="JAUHHV010000001">
    <property type="protein sequence ID" value="KAK1439273.1"/>
    <property type="molecule type" value="Genomic_DNA"/>
</dbReference>
<feature type="region of interest" description="Disordered" evidence="1">
    <location>
        <begin position="37"/>
        <end position="91"/>
    </location>
</feature>
<evidence type="ECO:0000313" key="3">
    <source>
        <dbReference type="Proteomes" id="UP001229421"/>
    </source>
</evidence>
<name>A0AAD8LDT6_TARER</name>
<feature type="compositionally biased region" description="Low complexity" evidence="1">
    <location>
        <begin position="47"/>
        <end position="56"/>
    </location>
</feature>
<keyword evidence="3" id="KW-1185">Reference proteome</keyword>
<dbReference type="AlphaFoldDB" id="A0AAD8LDT6"/>
<sequence>MKDLAKQELKILEAQHPTRFHYLKLQLEEFIHLLDQEEQQSSKHKQQPSIIQTEESSSTRKRQREEEEEKDDGYSKPKTKTKTKTRKRGEGFRDAIHKAHVCLHKIQTFKSLFCSSNR</sequence>
<protein>
    <submittedName>
        <fullName evidence="2">Uncharacterized protein</fullName>
    </submittedName>
</protein>
<accession>A0AAD8LDT6</accession>